<dbReference type="SMART" id="SM00829">
    <property type="entry name" value="PKS_ER"/>
    <property type="match status" value="1"/>
</dbReference>
<evidence type="ECO:0000259" key="1">
    <source>
        <dbReference type="SMART" id="SM00829"/>
    </source>
</evidence>
<dbReference type="EMBL" id="PVQB02000541">
    <property type="protein sequence ID" value="KAF4335678.1"/>
    <property type="molecule type" value="Genomic_DNA"/>
</dbReference>
<dbReference type="Gene3D" id="3.90.180.10">
    <property type="entry name" value="Medium-chain alcohol dehydrogenases, catalytic domain"/>
    <property type="match status" value="1"/>
</dbReference>
<dbReference type="CDD" id="cd08267">
    <property type="entry name" value="MDR1"/>
    <property type="match status" value="1"/>
</dbReference>
<dbReference type="Pfam" id="PF13602">
    <property type="entry name" value="ADH_zinc_N_2"/>
    <property type="match status" value="1"/>
</dbReference>
<name>A0A9P5ACC6_9HYPO</name>
<dbReference type="AlphaFoldDB" id="A0A9P5ACC6"/>
<reference evidence="2" key="2">
    <citation type="submission" date="2020-02" db="EMBL/GenBank/DDBJ databases">
        <title>Identification and distribution of gene clusters putatively required for synthesis of sphingolipid metabolism inhibitors in phylogenetically diverse species of the filamentous fungus Fusarium.</title>
        <authorList>
            <person name="Kim H.-S."/>
            <person name="Busman M."/>
            <person name="Brown D.W."/>
            <person name="Divon H."/>
            <person name="Uhlig S."/>
            <person name="Proctor R.H."/>
        </authorList>
    </citation>
    <scope>NUCLEOTIDE SEQUENCE</scope>
    <source>
        <strain evidence="2">NRRL 25174</strain>
    </source>
</reference>
<dbReference type="PANTHER" id="PTHR11695">
    <property type="entry name" value="ALCOHOL DEHYDROGENASE RELATED"/>
    <property type="match status" value="1"/>
</dbReference>
<comment type="caution">
    <text evidence="2">The sequence shown here is derived from an EMBL/GenBank/DDBJ whole genome shotgun (WGS) entry which is preliminary data.</text>
</comment>
<dbReference type="Gene3D" id="3.40.50.720">
    <property type="entry name" value="NAD(P)-binding Rossmann-like Domain"/>
    <property type="match status" value="1"/>
</dbReference>
<reference evidence="2" key="1">
    <citation type="journal article" date="2017" name="Mycologia">
        <title>Fusarium algeriense, sp. nov., a novel toxigenic crown rot pathogen of durum wheat from Algeria is nested in the Fusarium burgessii species complex.</title>
        <authorList>
            <person name="Laraba I."/>
            <person name="Keddad A."/>
            <person name="Boureghda H."/>
            <person name="Abdallah N."/>
            <person name="Vaughan M.M."/>
            <person name="Proctor R.H."/>
            <person name="Busman M."/>
            <person name="O'Donnell K."/>
        </authorList>
    </citation>
    <scope>NUCLEOTIDE SEQUENCE</scope>
    <source>
        <strain evidence="2">NRRL 25174</strain>
    </source>
</reference>
<dbReference type="InterPro" id="IPR050700">
    <property type="entry name" value="YIM1/Zinc_Alcohol_DH_Fams"/>
</dbReference>
<proteinExistence type="predicted"/>
<dbReference type="OrthoDB" id="201656at2759"/>
<organism evidence="2 3">
    <name type="scientific">Fusarium beomiforme</name>
    <dbReference type="NCBI Taxonomy" id="44412"/>
    <lineage>
        <taxon>Eukaryota</taxon>
        <taxon>Fungi</taxon>
        <taxon>Dikarya</taxon>
        <taxon>Ascomycota</taxon>
        <taxon>Pezizomycotina</taxon>
        <taxon>Sordariomycetes</taxon>
        <taxon>Hypocreomycetidae</taxon>
        <taxon>Hypocreales</taxon>
        <taxon>Nectriaceae</taxon>
        <taxon>Fusarium</taxon>
        <taxon>Fusarium burgessii species complex</taxon>
    </lineage>
</organism>
<dbReference type="PANTHER" id="PTHR11695:SF294">
    <property type="entry name" value="RETICULON-4-INTERACTING PROTEIN 1, MITOCHONDRIAL"/>
    <property type="match status" value="1"/>
</dbReference>
<accession>A0A9P5ACC6</accession>
<keyword evidence="3" id="KW-1185">Reference proteome</keyword>
<protein>
    <submittedName>
        <fullName evidence="2">Reticulon-4-interacting 1 mitochondrial</fullName>
    </submittedName>
</protein>
<evidence type="ECO:0000313" key="2">
    <source>
        <dbReference type="EMBL" id="KAF4335678.1"/>
    </source>
</evidence>
<dbReference type="GO" id="GO:0016491">
    <property type="term" value="F:oxidoreductase activity"/>
    <property type="evidence" value="ECO:0007669"/>
    <property type="project" value="InterPro"/>
</dbReference>
<dbReference type="InterPro" id="IPR036291">
    <property type="entry name" value="NAD(P)-bd_dom_sf"/>
</dbReference>
<dbReference type="Proteomes" id="UP000730481">
    <property type="component" value="Unassembled WGS sequence"/>
</dbReference>
<dbReference type="SUPFAM" id="SSF51735">
    <property type="entry name" value="NAD(P)-binding Rossmann-fold domains"/>
    <property type="match status" value="1"/>
</dbReference>
<sequence>MNAWQFKTAIGGIDKNMFLATDVAIPKIADNEVLVEVGDMVFGTYVGSSGQGPRRQGSHQWRSGGTGVFAIQIAKLLGCHVTTSCSTANGDLRKSIGADEILDYKIVDIGKALKEKGQVFDLVVDNVGTPVDLYKGSHNFLWPHGHFIQIGIPSELLAHSRLVSNMLLPGFLRGGKRKYRFEIVKFKTEVLAELAQWMREGKIRAVIDSTFDFNDAPKAFEKLKSGRARGKIIVHVKED</sequence>
<dbReference type="InterPro" id="IPR020843">
    <property type="entry name" value="ER"/>
</dbReference>
<evidence type="ECO:0000313" key="3">
    <source>
        <dbReference type="Proteomes" id="UP000730481"/>
    </source>
</evidence>
<feature type="domain" description="Enoyl reductase (ER)" evidence="1">
    <location>
        <begin position="11"/>
        <end position="234"/>
    </location>
</feature>
<gene>
    <name evidence="2" type="ORF">FBEOM_10478</name>
</gene>
<dbReference type="GO" id="GO:0005739">
    <property type="term" value="C:mitochondrion"/>
    <property type="evidence" value="ECO:0007669"/>
    <property type="project" value="TreeGrafter"/>
</dbReference>